<dbReference type="Pfam" id="PF00078">
    <property type="entry name" value="RVT_1"/>
    <property type="match status" value="1"/>
</dbReference>
<dbReference type="PANTHER" id="PTHR33332">
    <property type="entry name" value="REVERSE TRANSCRIPTASE DOMAIN-CONTAINING PROTEIN"/>
    <property type="match status" value="1"/>
</dbReference>
<evidence type="ECO:0000313" key="3">
    <source>
        <dbReference type="Proteomes" id="UP001159363"/>
    </source>
</evidence>
<evidence type="ECO:0000313" key="2">
    <source>
        <dbReference type="EMBL" id="KAJ8872700.1"/>
    </source>
</evidence>
<feature type="domain" description="Reverse transcriptase" evidence="1">
    <location>
        <begin position="243"/>
        <end position="381"/>
    </location>
</feature>
<accession>A0ABQ9GKZ4</accession>
<dbReference type="EMBL" id="JARBHB010000011">
    <property type="protein sequence ID" value="KAJ8872700.1"/>
    <property type="molecule type" value="Genomic_DNA"/>
</dbReference>
<organism evidence="2 3">
    <name type="scientific">Dryococelus australis</name>
    <dbReference type="NCBI Taxonomy" id="614101"/>
    <lineage>
        <taxon>Eukaryota</taxon>
        <taxon>Metazoa</taxon>
        <taxon>Ecdysozoa</taxon>
        <taxon>Arthropoda</taxon>
        <taxon>Hexapoda</taxon>
        <taxon>Insecta</taxon>
        <taxon>Pterygota</taxon>
        <taxon>Neoptera</taxon>
        <taxon>Polyneoptera</taxon>
        <taxon>Phasmatodea</taxon>
        <taxon>Verophasmatodea</taxon>
        <taxon>Anareolatae</taxon>
        <taxon>Phasmatidae</taxon>
        <taxon>Eurycanthinae</taxon>
        <taxon>Dryococelus</taxon>
    </lineage>
</organism>
<reference evidence="2 3" key="1">
    <citation type="submission" date="2023-02" db="EMBL/GenBank/DDBJ databases">
        <title>LHISI_Scaffold_Assembly.</title>
        <authorList>
            <person name="Stuart O.P."/>
            <person name="Cleave R."/>
            <person name="Magrath M.J.L."/>
            <person name="Mikheyev A.S."/>
        </authorList>
    </citation>
    <scope>NUCLEOTIDE SEQUENCE [LARGE SCALE GENOMIC DNA]</scope>
    <source>
        <strain evidence="2">Daus_M_001</strain>
        <tissue evidence="2">Leg muscle</tissue>
    </source>
</reference>
<evidence type="ECO:0000259" key="1">
    <source>
        <dbReference type="Pfam" id="PF00078"/>
    </source>
</evidence>
<dbReference type="InterPro" id="IPR000477">
    <property type="entry name" value="RT_dom"/>
</dbReference>
<protein>
    <recommendedName>
        <fullName evidence="1">Reverse transcriptase domain-containing protein</fullName>
    </recommendedName>
</protein>
<comment type="caution">
    <text evidence="2">The sequence shown here is derived from an EMBL/GenBank/DDBJ whole genome shotgun (WGS) entry which is preliminary data.</text>
</comment>
<gene>
    <name evidence="2" type="ORF">PR048_026313</name>
</gene>
<dbReference type="Proteomes" id="UP001159363">
    <property type="component" value="Chromosome 10"/>
</dbReference>
<sequence length="541" mass="60747">MVPYVKSGMELHVQVETFLNREDTPRLSAVLYIATATWGVISTMKQSCDNHVTPLLSHIVTCQNSLPVVRLSTTAGMPQVMVARLTFIKHWIQSPISPPHPLPGHWFYEKEGGRLRAGREFQAGTSALVKPKNQNGSWASGVQLSSAGDRTRHHADGSLLNYISGNNPMWPQPKNSVIRSSCASFTFPRPSLAGEARCLKNIGNWRRSHIYKGGTCRYNPIGPMPPPVLGALKVLGYRCKNVLYCFVEGRSAEQAIYSFTEKILTSFDKTQFLTGIFADLSKAYDCVDHNILLQKLEQCRVRGVTNNMFELYLEDRKQITSIRYYDKNHITDVMSNTRTTRVGEQQGSILGAILFLIFINDFTEQITNGSAIMFAGDTNIMPLHHHGLHHLKTEELREFWGFVTTKVLRANEGEIWHIWSSIEMQGWGKQKNLEKTCQPAASISTITIRENLRVTSQGNQHWWKASVLPLCHRSPPPLLSHLGKGGENAVRQPSAGPIRNIPRYAVANRTQGSFPEPRGVNKGNGYAHINDTAKSFRLYVR</sequence>
<keyword evidence="3" id="KW-1185">Reference proteome</keyword>
<name>A0ABQ9GKZ4_9NEOP</name>
<proteinExistence type="predicted"/>
<feature type="non-terminal residue" evidence="2">
    <location>
        <position position="541"/>
    </location>
</feature>